<feature type="chain" id="PRO_5003189430" evidence="2">
    <location>
        <begin position="22"/>
        <end position="247"/>
    </location>
</feature>
<evidence type="ECO:0000256" key="1">
    <source>
        <dbReference type="SAM" id="Phobius"/>
    </source>
</evidence>
<gene>
    <name evidence="3" type="ORF">MGYG_07098</name>
</gene>
<dbReference type="OMA" id="FDFMQWI"/>
<keyword evidence="1" id="KW-0812">Transmembrane</keyword>
<dbReference type="GeneID" id="10026346"/>
<dbReference type="OrthoDB" id="4173574at2759"/>
<evidence type="ECO:0000313" key="3">
    <source>
        <dbReference type="EMBL" id="EFR04091.1"/>
    </source>
</evidence>
<feature type="transmembrane region" description="Helical" evidence="1">
    <location>
        <begin position="178"/>
        <end position="203"/>
    </location>
</feature>
<dbReference type="eggNOG" id="ENOG502RQQM">
    <property type="taxonomic scope" value="Eukaryota"/>
</dbReference>
<dbReference type="InParanoid" id="E4V226"/>
<proteinExistence type="predicted"/>
<keyword evidence="1" id="KW-0472">Membrane</keyword>
<name>E4V226_ARTGP</name>
<dbReference type="AlphaFoldDB" id="E4V226"/>
<reference evidence="4" key="1">
    <citation type="journal article" date="2012" name="MBio">
        <title>Comparative genome analysis of Trichophyton rubrum and related dermatophytes reveals candidate genes involved in infection.</title>
        <authorList>
            <person name="Martinez D.A."/>
            <person name="Oliver B.G."/>
            <person name="Graeser Y."/>
            <person name="Goldberg J.M."/>
            <person name="Li W."/>
            <person name="Martinez-Rossi N.M."/>
            <person name="Monod M."/>
            <person name="Shelest E."/>
            <person name="Barton R.C."/>
            <person name="Birch E."/>
            <person name="Brakhage A.A."/>
            <person name="Chen Z."/>
            <person name="Gurr S.J."/>
            <person name="Heiman D."/>
            <person name="Heitman J."/>
            <person name="Kosti I."/>
            <person name="Rossi A."/>
            <person name="Saif S."/>
            <person name="Samalova M."/>
            <person name="Saunders C.W."/>
            <person name="Shea T."/>
            <person name="Summerbell R.C."/>
            <person name="Xu J."/>
            <person name="Young S."/>
            <person name="Zeng Q."/>
            <person name="Birren B.W."/>
            <person name="Cuomo C.A."/>
            <person name="White T.C."/>
        </authorList>
    </citation>
    <scope>NUCLEOTIDE SEQUENCE [LARGE SCALE GENOMIC DNA]</scope>
    <source>
        <strain evidence="4">ATCC MYA-4604 / CBS 118893</strain>
    </source>
</reference>
<dbReference type="Proteomes" id="UP000002669">
    <property type="component" value="Unassembled WGS sequence"/>
</dbReference>
<evidence type="ECO:0000313" key="4">
    <source>
        <dbReference type="Proteomes" id="UP000002669"/>
    </source>
</evidence>
<accession>E4V226</accession>
<evidence type="ECO:0000256" key="2">
    <source>
        <dbReference type="SAM" id="SignalP"/>
    </source>
</evidence>
<dbReference type="RefSeq" id="XP_003171099.1">
    <property type="nucleotide sequence ID" value="XM_003171051.1"/>
</dbReference>
<dbReference type="EMBL" id="DS989827">
    <property type="protein sequence ID" value="EFR04091.1"/>
    <property type="molecule type" value="Genomic_DNA"/>
</dbReference>
<keyword evidence="4" id="KW-1185">Reference proteome</keyword>
<keyword evidence="1" id="KW-1133">Transmembrane helix</keyword>
<dbReference type="HOGENOM" id="CLU_1124290_0_0_1"/>
<dbReference type="PROSITE" id="PS51257">
    <property type="entry name" value="PROKAR_LIPOPROTEIN"/>
    <property type="match status" value="1"/>
</dbReference>
<protein>
    <submittedName>
        <fullName evidence="3">Uncharacterized protein</fullName>
    </submittedName>
</protein>
<dbReference type="VEuPathDB" id="FungiDB:MGYG_07098"/>
<sequence>MHSLIKLAASCLLLFTISCNALPLISSRDIEPRRDSQPNHSLAGDEVASAWTKILCQPRLPRDSAGEIAATFEEELAGDQNQNDDQMIIKTGNEAQDADTKAITRNIKPSYTPSVAPSQTSGYSPGASGVIANSRDYDFLPDELNGYARSSTGCPLIANESNSIAHGRGRIEFLTPGIIITGVVILLLVTVAIFDFMQWIRLYRRRLRSKQRRRSSVTVFIIGEKGDNNLTYCDDDDFRGRKDIMNV</sequence>
<organism evidence="4">
    <name type="scientific">Arthroderma gypseum (strain ATCC MYA-4604 / CBS 118893)</name>
    <name type="common">Microsporum gypseum</name>
    <dbReference type="NCBI Taxonomy" id="535722"/>
    <lineage>
        <taxon>Eukaryota</taxon>
        <taxon>Fungi</taxon>
        <taxon>Dikarya</taxon>
        <taxon>Ascomycota</taxon>
        <taxon>Pezizomycotina</taxon>
        <taxon>Eurotiomycetes</taxon>
        <taxon>Eurotiomycetidae</taxon>
        <taxon>Onygenales</taxon>
        <taxon>Arthrodermataceae</taxon>
        <taxon>Nannizzia</taxon>
    </lineage>
</organism>
<feature type="signal peptide" evidence="2">
    <location>
        <begin position="1"/>
        <end position="21"/>
    </location>
</feature>
<keyword evidence="2" id="KW-0732">Signal</keyword>